<dbReference type="InterPro" id="IPR002525">
    <property type="entry name" value="Transp_IS110-like_N"/>
</dbReference>
<dbReference type="NCBIfam" id="NF033542">
    <property type="entry name" value="transpos_IS110"/>
    <property type="match status" value="1"/>
</dbReference>
<dbReference type="Proteomes" id="UP000683557">
    <property type="component" value="Chromosome"/>
</dbReference>
<protein>
    <submittedName>
        <fullName evidence="3">IS110 family transposase</fullName>
    </submittedName>
</protein>
<dbReference type="Pfam" id="PF01548">
    <property type="entry name" value="DEDD_Tnp_IS110"/>
    <property type="match status" value="1"/>
</dbReference>
<name>A0ABX8JC14_9BACT</name>
<feature type="domain" description="Transposase IS110-like N-terminal" evidence="1">
    <location>
        <begin position="27"/>
        <end position="188"/>
    </location>
</feature>
<feature type="domain" description="Transposase IS116/IS110/IS902 C-terminal" evidence="2">
    <location>
        <begin position="297"/>
        <end position="383"/>
    </location>
</feature>
<dbReference type="EMBL" id="CP076723">
    <property type="protein sequence ID" value="QWV94672.1"/>
    <property type="molecule type" value="Genomic_DNA"/>
</dbReference>
<dbReference type="InterPro" id="IPR003346">
    <property type="entry name" value="Transposase_20"/>
</dbReference>
<keyword evidence="4" id="KW-1185">Reference proteome</keyword>
<dbReference type="Pfam" id="PF02371">
    <property type="entry name" value="Transposase_20"/>
    <property type="match status" value="1"/>
</dbReference>
<evidence type="ECO:0000259" key="2">
    <source>
        <dbReference type="Pfam" id="PF02371"/>
    </source>
</evidence>
<evidence type="ECO:0000313" key="4">
    <source>
        <dbReference type="Proteomes" id="UP000683557"/>
    </source>
</evidence>
<accession>A0ABX8JC14</accession>
<proteinExistence type="predicted"/>
<reference evidence="3 4" key="1">
    <citation type="submission" date="2021-06" db="EMBL/GenBank/DDBJ databases">
        <title>Gemonas diversity in paddy soil.</title>
        <authorList>
            <person name="Liu G."/>
        </authorList>
    </citation>
    <scope>NUCLEOTIDE SEQUENCE [LARGE SCALE GENOMIC DNA]</scope>
    <source>
        <strain evidence="3 4">RG10</strain>
    </source>
</reference>
<organism evidence="3 4">
    <name type="scientific">Geomonas oryzisoli</name>
    <dbReference type="NCBI Taxonomy" id="2847992"/>
    <lineage>
        <taxon>Bacteria</taxon>
        <taxon>Pseudomonadati</taxon>
        <taxon>Thermodesulfobacteriota</taxon>
        <taxon>Desulfuromonadia</taxon>
        <taxon>Geobacterales</taxon>
        <taxon>Geobacteraceae</taxon>
        <taxon>Geomonas</taxon>
    </lineage>
</organism>
<dbReference type="InterPro" id="IPR047650">
    <property type="entry name" value="Transpos_IS110"/>
</dbReference>
<dbReference type="PANTHER" id="PTHR33055">
    <property type="entry name" value="TRANSPOSASE FOR INSERTION SEQUENCE ELEMENT IS1111A"/>
    <property type="match status" value="1"/>
</dbReference>
<gene>
    <name evidence="3" type="ORF">KP004_05695</name>
</gene>
<sequence>MDCAVDRLDLFRHIKSSVRGSEKFLLVGIDVAKDKHHAFFGTPNGRTLYKNLVFDNSIKGFENLRSLARLLLAQNGLGEILYGLEPTASYHKPLAEYLIRNQEHVVYVSNVAVAKNRALLDGRWDKNDKKDAANVADLVGQSRCLFYDIPQEHLMELRSLISFRSRLKKEEHALRMRLRNNVFAQYFPELDKLYTHAGQPDDLVLSIAQHCLDPREIAKLDFDVFLKRITKKAVSPLQEKRLHELWKIANESAGCQVHAAARWEAQSLVAKLKAVRTMVKDNEHRMETVAKQFPEYQSLLSIPGFGPIVSTMVLAAIGDPFRFENRKQVLRTAGLDLSAERSGKSSDTAKPVISKQGKAALRYALVQAAMVASTLNPDIRNYFSRLLKGREFERGIKLKMKVKLAAKFLVVAWTLMKTKEQFKASCFEA</sequence>
<evidence type="ECO:0000259" key="1">
    <source>
        <dbReference type="Pfam" id="PF01548"/>
    </source>
</evidence>
<evidence type="ECO:0000313" key="3">
    <source>
        <dbReference type="EMBL" id="QWV94672.1"/>
    </source>
</evidence>
<dbReference type="PANTHER" id="PTHR33055:SF13">
    <property type="entry name" value="TRANSPOSASE"/>
    <property type="match status" value="1"/>
</dbReference>
<dbReference type="RefSeq" id="WP_216801399.1">
    <property type="nucleotide sequence ID" value="NZ_CP076723.1"/>
</dbReference>